<dbReference type="Ensembl" id="ENSACDT00005017070.1">
    <property type="protein sequence ID" value="ENSACDP00005014191.1"/>
    <property type="gene ID" value="ENSACDG00005010415.1"/>
</dbReference>
<organism evidence="1 2">
    <name type="scientific">Anser cygnoides</name>
    <name type="common">Swan goose</name>
    <dbReference type="NCBI Taxonomy" id="8845"/>
    <lineage>
        <taxon>Eukaryota</taxon>
        <taxon>Metazoa</taxon>
        <taxon>Chordata</taxon>
        <taxon>Craniata</taxon>
        <taxon>Vertebrata</taxon>
        <taxon>Euteleostomi</taxon>
        <taxon>Archelosauria</taxon>
        <taxon>Archosauria</taxon>
        <taxon>Dinosauria</taxon>
        <taxon>Saurischia</taxon>
        <taxon>Theropoda</taxon>
        <taxon>Coelurosauria</taxon>
        <taxon>Aves</taxon>
        <taxon>Neognathae</taxon>
        <taxon>Galloanserae</taxon>
        <taxon>Anseriformes</taxon>
        <taxon>Anatidae</taxon>
        <taxon>Anserinae</taxon>
        <taxon>Anser</taxon>
    </lineage>
</organism>
<dbReference type="AlphaFoldDB" id="A0A8B9E242"/>
<sequence>MGHLRVNAVPTSETTCPCSSVGSRSVTGWTRAVCPWEDSAQWLCPFQVGIFYDSMIFLAASIFSRLLSMGHLRVNAVPTSETTCPCSSAGSRSVTGWTRAVCPWEDSAQWLLCCNPTVQGEQKLGCF</sequence>
<keyword evidence="2" id="KW-1185">Reference proteome</keyword>
<evidence type="ECO:0000313" key="1">
    <source>
        <dbReference type="Ensembl" id="ENSACDP00005014191.1"/>
    </source>
</evidence>
<proteinExistence type="predicted"/>
<dbReference type="Proteomes" id="UP000694521">
    <property type="component" value="Unplaced"/>
</dbReference>
<reference evidence="1" key="2">
    <citation type="submission" date="2025-09" db="UniProtKB">
        <authorList>
            <consortium name="Ensembl"/>
        </authorList>
    </citation>
    <scope>IDENTIFICATION</scope>
</reference>
<protein>
    <submittedName>
        <fullName evidence="1">Uncharacterized protein</fullName>
    </submittedName>
</protein>
<evidence type="ECO:0000313" key="2">
    <source>
        <dbReference type="Proteomes" id="UP000694521"/>
    </source>
</evidence>
<accession>A0A8B9E242</accession>
<reference evidence="1" key="1">
    <citation type="submission" date="2025-08" db="UniProtKB">
        <authorList>
            <consortium name="Ensembl"/>
        </authorList>
    </citation>
    <scope>IDENTIFICATION</scope>
</reference>
<name>A0A8B9E242_ANSCY</name>